<comment type="caution">
    <text evidence="2">The sequence shown here is derived from an EMBL/GenBank/DDBJ whole genome shotgun (WGS) entry which is preliminary data.</text>
</comment>
<protein>
    <submittedName>
        <fullName evidence="2">GNAT family N-acetyltransferase</fullName>
        <ecNumber evidence="2">2.3.1.-</ecNumber>
    </submittedName>
</protein>
<dbReference type="GO" id="GO:0016746">
    <property type="term" value="F:acyltransferase activity"/>
    <property type="evidence" value="ECO:0007669"/>
    <property type="project" value="UniProtKB-KW"/>
</dbReference>
<keyword evidence="2" id="KW-0012">Acyltransferase</keyword>
<dbReference type="EC" id="2.3.1.-" evidence="2"/>
<dbReference type="SUPFAM" id="SSF55729">
    <property type="entry name" value="Acyl-CoA N-acyltransferases (Nat)"/>
    <property type="match status" value="1"/>
</dbReference>
<evidence type="ECO:0000313" key="2">
    <source>
        <dbReference type="EMBL" id="MFE7965257.1"/>
    </source>
</evidence>
<evidence type="ECO:0000259" key="1">
    <source>
        <dbReference type="PROSITE" id="PS51186"/>
    </source>
</evidence>
<dbReference type="PROSITE" id="PS51186">
    <property type="entry name" value="GNAT"/>
    <property type="match status" value="1"/>
</dbReference>
<organism evidence="2 3">
    <name type="scientific">Streptomyces cellulosae</name>
    <dbReference type="NCBI Taxonomy" id="1968"/>
    <lineage>
        <taxon>Bacteria</taxon>
        <taxon>Bacillati</taxon>
        <taxon>Actinomycetota</taxon>
        <taxon>Actinomycetes</taxon>
        <taxon>Kitasatosporales</taxon>
        <taxon>Streptomycetaceae</taxon>
        <taxon>Streptomyces</taxon>
    </lineage>
</organism>
<dbReference type="Gene3D" id="3.40.630.30">
    <property type="match status" value="1"/>
</dbReference>
<evidence type="ECO:0000313" key="3">
    <source>
        <dbReference type="Proteomes" id="UP001600650"/>
    </source>
</evidence>
<reference evidence="2 3" key="1">
    <citation type="submission" date="2024-09" db="EMBL/GenBank/DDBJ databases">
        <title>The Natural Products Discovery Center: Release of the First 8490 Sequenced Strains for Exploring Actinobacteria Biosynthetic Diversity.</title>
        <authorList>
            <person name="Kalkreuter E."/>
            <person name="Kautsar S.A."/>
            <person name="Yang D."/>
            <person name="Bader C.D."/>
            <person name="Teijaro C.N."/>
            <person name="Fluegel L."/>
            <person name="Davis C.M."/>
            <person name="Simpson J.R."/>
            <person name="Lauterbach L."/>
            <person name="Steele A.D."/>
            <person name="Gui C."/>
            <person name="Meng S."/>
            <person name="Li G."/>
            <person name="Viehrig K."/>
            <person name="Ye F."/>
            <person name="Su P."/>
            <person name="Kiefer A.F."/>
            <person name="Nichols A."/>
            <person name="Cepeda A.J."/>
            <person name="Yan W."/>
            <person name="Fan B."/>
            <person name="Jiang Y."/>
            <person name="Adhikari A."/>
            <person name="Zheng C.-J."/>
            <person name="Schuster L."/>
            <person name="Cowan T.M."/>
            <person name="Smanski M.J."/>
            <person name="Chevrette M.G."/>
            <person name="De Carvalho L.P.S."/>
            <person name="Shen B."/>
        </authorList>
    </citation>
    <scope>NUCLEOTIDE SEQUENCE [LARGE SCALE GENOMIC DNA]</scope>
    <source>
        <strain evidence="2 3">NPDC057399</strain>
    </source>
</reference>
<sequence length="346" mass="38362">MSDLFDRLTEAAPAIAAALDGTWTIKPVPKDADPVTSASVLLHDASRGVTVRLHIDEYVTDGKLIADGMLPDTPDDIPADSYGWALDAGHCGMTARKLDKPNQIAGQINRRLLPDLATAYDKWQTRVAAARAQEAHRRRAADLLATLPGVEGPRRNNYAPVRRDAYLLTWDGDPRVPDAYPGSRYEPRVRATVDATERLETVTIELSHLSAEAAYAVLQAAIEPVRLVRHDSDSDASQRLELWLANELVAYSDSVPYPNVWSEGRWLYEIAVNPKFRGLGYGTRMLDAIRTMWPDEPLSLTPEAFTPHIEGWEDRGLTDEQLLAWYTRHGATPTPTDSHPGALTIR</sequence>
<name>A0ABW6JIQ7_STRCE</name>
<keyword evidence="3" id="KW-1185">Reference proteome</keyword>
<dbReference type="InterPro" id="IPR000182">
    <property type="entry name" value="GNAT_dom"/>
</dbReference>
<gene>
    <name evidence="2" type="ORF">ACFU0X_19870</name>
</gene>
<accession>A0ABW6JIQ7</accession>
<proteinExistence type="predicted"/>
<dbReference type="InterPro" id="IPR016181">
    <property type="entry name" value="Acyl_CoA_acyltransferase"/>
</dbReference>
<dbReference type="RefSeq" id="WP_381727166.1">
    <property type="nucleotide sequence ID" value="NZ_JBHVBU010000054.1"/>
</dbReference>
<dbReference type="Pfam" id="PF00583">
    <property type="entry name" value="Acetyltransf_1"/>
    <property type="match status" value="1"/>
</dbReference>
<dbReference type="EMBL" id="JBHVBU010000054">
    <property type="protein sequence ID" value="MFE7965257.1"/>
    <property type="molecule type" value="Genomic_DNA"/>
</dbReference>
<keyword evidence="2" id="KW-0808">Transferase</keyword>
<dbReference type="CDD" id="cd04301">
    <property type="entry name" value="NAT_SF"/>
    <property type="match status" value="1"/>
</dbReference>
<dbReference type="Proteomes" id="UP001600650">
    <property type="component" value="Unassembled WGS sequence"/>
</dbReference>
<feature type="domain" description="N-acetyltransferase" evidence="1">
    <location>
        <begin position="201"/>
        <end position="346"/>
    </location>
</feature>